<sequence length="62" mass="7074">MAIAHQAVTAMTKKNRKVQTIDGATFELLSTFHHDVTNELMARVIDENGKAWIFYAIELKVR</sequence>
<gene>
    <name evidence="1" type="ordered locus">Desaci_1384</name>
</gene>
<protein>
    <submittedName>
        <fullName evidence="1">Uncharacterized protein</fullName>
    </submittedName>
</protein>
<evidence type="ECO:0000313" key="1">
    <source>
        <dbReference type="EMBL" id="AFM40407.1"/>
    </source>
</evidence>
<reference evidence="1 2" key="1">
    <citation type="journal article" date="2012" name="J. Bacteriol.">
        <title>Complete genome sequences of Desulfosporosinus orientis DSM765T, Desulfosporosinus youngiae DSM17734T, Desulfosporosinus meridiei DSM13257T, and Desulfosporosinus acidiphilus DSM22704T.</title>
        <authorList>
            <person name="Pester M."/>
            <person name="Brambilla E."/>
            <person name="Alazard D."/>
            <person name="Rattei T."/>
            <person name="Weinmaier T."/>
            <person name="Han J."/>
            <person name="Lucas S."/>
            <person name="Lapidus A."/>
            <person name="Cheng J.F."/>
            <person name="Goodwin L."/>
            <person name="Pitluck S."/>
            <person name="Peters L."/>
            <person name="Ovchinnikova G."/>
            <person name="Teshima H."/>
            <person name="Detter J.C."/>
            <person name="Han C.S."/>
            <person name="Tapia R."/>
            <person name="Land M.L."/>
            <person name="Hauser L."/>
            <person name="Kyrpides N.C."/>
            <person name="Ivanova N.N."/>
            <person name="Pagani I."/>
            <person name="Huntmann M."/>
            <person name="Wei C.L."/>
            <person name="Davenport K.W."/>
            <person name="Daligault H."/>
            <person name="Chain P.S."/>
            <person name="Chen A."/>
            <person name="Mavromatis K."/>
            <person name="Markowitz V."/>
            <person name="Szeto E."/>
            <person name="Mikhailova N."/>
            <person name="Pati A."/>
            <person name="Wagner M."/>
            <person name="Woyke T."/>
            <person name="Ollivier B."/>
            <person name="Klenk H.P."/>
            <person name="Spring S."/>
            <person name="Loy A."/>
        </authorList>
    </citation>
    <scope>NUCLEOTIDE SEQUENCE [LARGE SCALE GENOMIC DNA]</scope>
    <source>
        <strain evidence="2">DSM 22704 / JCM 16185 / SJ4</strain>
    </source>
</reference>
<dbReference type="Proteomes" id="UP000002892">
    <property type="component" value="Chromosome"/>
</dbReference>
<keyword evidence="2" id="KW-1185">Reference proteome</keyword>
<evidence type="ECO:0000313" key="2">
    <source>
        <dbReference type="Proteomes" id="UP000002892"/>
    </source>
</evidence>
<dbReference type="AlphaFoldDB" id="I4D3N3"/>
<dbReference type="KEGG" id="dai:Desaci_1384"/>
<name>I4D3N3_DESAJ</name>
<dbReference type="EMBL" id="CP003639">
    <property type="protein sequence ID" value="AFM40407.1"/>
    <property type="molecule type" value="Genomic_DNA"/>
</dbReference>
<dbReference type="STRING" id="646529.Desaci_1384"/>
<accession>I4D3N3</accession>
<organism evidence="1 2">
    <name type="scientific">Desulfosporosinus acidiphilus (strain DSM 22704 / JCM 16185 / SJ4)</name>
    <dbReference type="NCBI Taxonomy" id="646529"/>
    <lineage>
        <taxon>Bacteria</taxon>
        <taxon>Bacillati</taxon>
        <taxon>Bacillota</taxon>
        <taxon>Clostridia</taxon>
        <taxon>Eubacteriales</taxon>
        <taxon>Desulfitobacteriaceae</taxon>
        <taxon>Desulfosporosinus</taxon>
    </lineage>
</organism>
<dbReference type="RefSeq" id="WP_014826414.1">
    <property type="nucleotide sequence ID" value="NC_018068.1"/>
</dbReference>
<proteinExistence type="predicted"/>
<dbReference type="HOGENOM" id="CLU_2896674_0_0_9"/>